<sequence>MANNVACEIMLINPSNENFNFVFNSLKELPILTDCSLSCGMSPWVRGSKFKVRSVVCIGTFADLLLVTNSSSLMIIAENRETKHTYRVQYTPIDLLLTVQDENIYYDLGKL</sequence>
<dbReference type="VEuPathDB" id="VectorBase:GPPI040858"/>
<keyword evidence="3" id="KW-1185">Reference proteome</keyword>
<evidence type="ECO:0000313" key="2">
    <source>
        <dbReference type="EnsemblMetazoa" id="GPPI040858-PA"/>
    </source>
</evidence>
<dbReference type="EnsemblMetazoa" id="GPPI040858-RA">
    <property type="protein sequence ID" value="GPPI040858-PA"/>
    <property type="gene ID" value="GPPI040858"/>
</dbReference>
<evidence type="ECO:0000259" key="1">
    <source>
        <dbReference type="Pfam" id="PF21174"/>
    </source>
</evidence>
<name>A0A1B0BUF0_9MUSC</name>
<protein>
    <recommendedName>
        <fullName evidence="1">D-glucuronyl C5-epimerase beta-sandwich domain-containing protein</fullName>
    </recommendedName>
</protein>
<dbReference type="STRING" id="67801.A0A1B0BUF0"/>
<evidence type="ECO:0000313" key="3">
    <source>
        <dbReference type="Proteomes" id="UP000092460"/>
    </source>
</evidence>
<reference evidence="2" key="2">
    <citation type="submission" date="2020-05" db="UniProtKB">
        <authorList>
            <consortium name="EnsemblMetazoa"/>
        </authorList>
    </citation>
    <scope>IDENTIFICATION</scope>
    <source>
        <strain evidence="2">IAEA</strain>
    </source>
</reference>
<organism evidence="2 3">
    <name type="scientific">Glossina palpalis gambiensis</name>
    <dbReference type="NCBI Taxonomy" id="67801"/>
    <lineage>
        <taxon>Eukaryota</taxon>
        <taxon>Metazoa</taxon>
        <taxon>Ecdysozoa</taxon>
        <taxon>Arthropoda</taxon>
        <taxon>Hexapoda</taxon>
        <taxon>Insecta</taxon>
        <taxon>Pterygota</taxon>
        <taxon>Neoptera</taxon>
        <taxon>Endopterygota</taxon>
        <taxon>Diptera</taxon>
        <taxon>Brachycera</taxon>
        <taxon>Muscomorpha</taxon>
        <taxon>Hippoboscoidea</taxon>
        <taxon>Glossinidae</taxon>
        <taxon>Glossina</taxon>
    </lineage>
</organism>
<accession>A0A1B0BUF0</accession>
<dbReference type="EMBL" id="JXJN01020653">
    <property type="status" value="NOT_ANNOTATED_CDS"/>
    <property type="molecule type" value="Genomic_DNA"/>
</dbReference>
<dbReference type="InterPro" id="IPR059154">
    <property type="entry name" value="Glce_b_sandwich"/>
</dbReference>
<dbReference type="AlphaFoldDB" id="A0A1B0BUF0"/>
<feature type="domain" description="D-glucuronyl C5-epimerase beta-sandwich" evidence="1">
    <location>
        <begin position="62"/>
        <end position="110"/>
    </location>
</feature>
<proteinExistence type="predicted"/>
<reference evidence="3" key="1">
    <citation type="submission" date="2015-01" db="EMBL/GenBank/DDBJ databases">
        <authorList>
            <person name="Aksoy S."/>
            <person name="Warren W."/>
            <person name="Wilson R.K."/>
        </authorList>
    </citation>
    <scope>NUCLEOTIDE SEQUENCE [LARGE SCALE GENOMIC DNA]</scope>
    <source>
        <strain evidence="3">IAEA</strain>
    </source>
</reference>
<dbReference type="Proteomes" id="UP000092460">
    <property type="component" value="Unassembled WGS sequence"/>
</dbReference>
<dbReference type="Pfam" id="PF21174">
    <property type="entry name" value="Glce_b_sandwich"/>
    <property type="match status" value="1"/>
</dbReference>